<keyword evidence="8" id="KW-1185">Reference proteome</keyword>
<evidence type="ECO:0000256" key="3">
    <source>
        <dbReference type="ARBA" id="ARBA00023034"/>
    </source>
</evidence>
<dbReference type="InterPro" id="IPR022233">
    <property type="entry name" value="TRAPPC10/Trs130_C"/>
</dbReference>
<evidence type="ECO:0000259" key="5">
    <source>
        <dbReference type="Pfam" id="PF12584"/>
    </source>
</evidence>
<dbReference type="InterPro" id="IPR045126">
    <property type="entry name" value="TRAPPC10/Trs130"/>
</dbReference>
<dbReference type="Pfam" id="PF12584">
    <property type="entry name" value="TRAPPC10"/>
    <property type="match status" value="1"/>
</dbReference>
<evidence type="ECO:0000256" key="4">
    <source>
        <dbReference type="SAM" id="MobiDB-lite"/>
    </source>
</evidence>
<dbReference type="Proteomes" id="UP000327013">
    <property type="component" value="Chromosome 8"/>
</dbReference>
<proteinExistence type="predicted"/>
<dbReference type="Pfam" id="PF23036">
    <property type="entry name" value="TRAPPC10_1st"/>
    <property type="match status" value="1"/>
</dbReference>
<feature type="region of interest" description="Disordered" evidence="4">
    <location>
        <begin position="495"/>
        <end position="528"/>
    </location>
</feature>
<dbReference type="GO" id="GO:0005829">
    <property type="term" value="C:cytosol"/>
    <property type="evidence" value="ECO:0007669"/>
    <property type="project" value="GOC"/>
</dbReference>
<dbReference type="GO" id="GO:1990071">
    <property type="term" value="C:TRAPPII protein complex"/>
    <property type="evidence" value="ECO:0007669"/>
    <property type="project" value="InterPro"/>
</dbReference>
<dbReference type="GO" id="GO:0034498">
    <property type="term" value="P:early endosome to Golgi transport"/>
    <property type="evidence" value="ECO:0007669"/>
    <property type="project" value="TreeGrafter"/>
</dbReference>
<evidence type="ECO:0000259" key="6">
    <source>
        <dbReference type="Pfam" id="PF23036"/>
    </source>
</evidence>
<organism evidence="7 8">
    <name type="scientific">Carpinus fangiana</name>
    <dbReference type="NCBI Taxonomy" id="176857"/>
    <lineage>
        <taxon>Eukaryota</taxon>
        <taxon>Viridiplantae</taxon>
        <taxon>Streptophyta</taxon>
        <taxon>Embryophyta</taxon>
        <taxon>Tracheophyta</taxon>
        <taxon>Spermatophyta</taxon>
        <taxon>Magnoliopsida</taxon>
        <taxon>eudicotyledons</taxon>
        <taxon>Gunneridae</taxon>
        <taxon>Pentapetalae</taxon>
        <taxon>rosids</taxon>
        <taxon>fabids</taxon>
        <taxon>Fagales</taxon>
        <taxon>Betulaceae</taxon>
        <taxon>Carpinus</taxon>
    </lineage>
</organism>
<dbReference type="OrthoDB" id="10256906at2759"/>
<feature type="domain" description="TRAPPC10/Trs130 N-terminal" evidence="6">
    <location>
        <begin position="16"/>
        <end position="316"/>
    </location>
</feature>
<sequence length="1262" mass="141783">MATFLAQFQTIKNSCDHLVIAVEDVSDLWPIVKNGFEERLPFKRACLNNKTRNPVFVEKLTAEFILTRDSRLRSRFPQEQPLFWFREPYAIVVLVTCEDLDEFKTILKPRLKLIVQNDEREWFIVFVSKAHPNDDQATKLAKKVYAKLEVEFSSKKRERCCKLDIHCPEANFWEDLESKIMESIRNTMDRRVQFYEDEIRKLSELRFMPVWNFCNFFILKESLAFLFEMAHLYEDALREYDELELCYLETVNMIVKHRDFGGVDRGDDQAALLNPENKPLTQIVQDESFREFEFRQYMFSCQSKLLFKLNRPLEVASRGYSFIISFSKALALHESILPFCMREVWVITACLDLINATASHYKDGLLAPDIEKEFYRLLGDLYSLCRVKFMRLAYLIGYGIEIERSPVNSASLSMLPWPKPAVWPAVPPDASSEIFAKEKIILQETLRVKHFGIQRKSLPLEPSLLLREANRRRASLSAGNMFEMFEGRPIISDGSGSDASIKMSPLSPPQKVRTSSISRTNSSPGNFESSIDRPMRLAEIYVAADHALQHTISNPDLLKSLSSIEEFEIKYLDLTKGAADNYHRSWWKRHGVVLDGEIAAVCFKHGNIDLAAKSYEKVCALYAGEGWQDLLAEVLPNLAECQKILNDQAGYLSSCVRLLSLDKGLFSTKERQSFQSEVIHLAHSEMKHPVPLDVSSLITFSGNPGPPLELCDGDPGSLSVTVWSGFPDDITLDSLSLTLMATYNGDEGVKALKSSFAIVLKPGRNTITLDLPPQRPGSYVLGVLTGQIGHLRFRSHSFSKGAPADSDDFMIYEKPTRPILKVFKPRALVDLAAAISSALLINEPQWVGIIIRPMNYSLKGAVLHIDTGPGLKIEESHVIEMESYVDVSQSPADMARSDVAHKDGSLAVDKDFEQLRLHDGRIEFPGWANNVTSILWIPVCAISDRLARGSSSVTPQRQSIVDGMRTIALKLEFGVSHNQIFERTLAVHFTEPFHVSTRIADKCNDGTLLLQVIVQSEVKATLTIYDAWLDLQDGFVHTRKGDGRPTSGLTPLIISPHSRAGILFSICLEMSNAEDEAKAPRPDSILNLRYGISGDRTIGAHLPVAVESPGPEGVRQDLIFRSALVLQRPVLDPFLAVGFLPLPSGGLRVGQLVSMKWRVERLRDFEEEEVSKHNDEVMYEVNANSDNWMIAGRKRGHVSVSTKQGSRIVISILCMPLVAGYVRPPQLGLPDVEEANISCNPAGPHLVCVLPPPLSSSFCIPA</sequence>
<dbReference type="InterPro" id="IPR056913">
    <property type="entry name" value="TRAPPC10/Trs130_N"/>
</dbReference>
<evidence type="ECO:0000313" key="7">
    <source>
        <dbReference type="EMBL" id="KAE8125755.1"/>
    </source>
</evidence>
<evidence type="ECO:0008006" key="9">
    <source>
        <dbReference type="Google" id="ProtNLM"/>
    </source>
</evidence>
<dbReference type="PANTHER" id="PTHR13251">
    <property type="entry name" value="EPILEPSY HOLOPROSENCEPHALY CANDIDATE 1/TMEM1"/>
    <property type="match status" value="1"/>
</dbReference>
<feature type="compositionally biased region" description="Polar residues" evidence="4">
    <location>
        <begin position="512"/>
        <end position="528"/>
    </location>
</feature>
<keyword evidence="2" id="KW-0813">Transport</keyword>
<reference evidence="7 8" key="1">
    <citation type="submission" date="2019-06" db="EMBL/GenBank/DDBJ databases">
        <title>A chromosomal-level reference genome of Carpinus fangiana (Coryloideae, Betulaceae).</title>
        <authorList>
            <person name="Yang X."/>
            <person name="Wang Z."/>
            <person name="Zhang L."/>
            <person name="Hao G."/>
            <person name="Liu J."/>
            <person name="Yang Y."/>
        </authorList>
    </citation>
    <scope>NUCLEOTIDE SEQUENCE [LARGE SCALE GENOMIC DNA]</scope>
    <source>
        <strain evidence="7">Cfa_2016G</strain>
        <tissue evidence="7">Leaf</tissue>
    </source>
</reference>
<dbReference type="EMBL" id="CM017328">
    <property type="protein sequence ID" value="KAE8125755.1"/>
    <property type="molecule type" value="Genomic_DNA"/>
</dbReference>
<evidence type="ECO:0000256" key="2">
    <source>
        <dbReference type="ARBA" id="ARBA00022448"/>
    </source>
</evidence>
<comment type="subcellular location">
    <subcellularLocation>
        <location evidence="1">Golgi apparatus</location>
    </subcellularLocation>
</comment>
<gene>
    <name evidence="7" type="ORF">FH972_020529</name>
</gene>
<evidence type="ECO:0000256" key="1">
    <source>
        <dbReference type="ARBA" id="ARBA00004555"/>
    </source>
</evidence>
<keyword evidence="3" id="KW-0333">Golgi apparatus</keyword>
<dbReference type="AlphaFoldDB" id="A0A5N6RTR8"/>
<evidence type="ECO:0000313" key="8">
    <source>
        <dbReference type="Proteomes" id="UP000327013"/>
    </source>
</evidence>
<dbReference type="GO" id="GO:0006891">
    <property type="term" value="P:intra-Golgi vesicle-mediated transport"/>
    <property type="evidence" value="ECO:0007669"/>
    <property type="project" value="TreeGrafter"/>
</dbReference>
<feature type="domain" description="TRAPPC10/Trs130 C-terminal" evidence="5">
    <location>
        <begin position="1147"/>
        <end position="1227"/>
    </location>
</feature>
<protein>
    <recommendedName>
        <fullName evidence="9">Trafficking protein particle complex subunit 11 domain-containing protein</fullName>
    </recommendedName>
</protein>
<dbReference type="PANTHER" id="PTHR13251:SF3">
    <property type="entry name" value="TRAFFICKING PROTEIN PARTICLE COMPLEX SUBUNIT 10"/>
    <property type="match status" value="1"/>
</dbReference>
<name>A0A5N6RTR8_9ROSI</name>
<accession>A0A5N6RTR8</accession>